<protein>
    <submittedName>
        <fullName evidence="4">Major capsid protein</fullName>
    </submittedName>
</protein>
<proteinExistence type="predicted"/>
<comment type="caution">
    <text evidence="4">The sequence shown here is derived from an EMBL/GenBank/DDBJ whole genome shotgun (WGS) entry which is preliminary data.</text>
</comment>
<reference evidence="4 5" key="1">
    <citation type="submission" date="2023-02" db="EMBL/GenBank/DDBJ databases">
        <title>Oceanobacillus kimchii IFOP_LL358 isolated form Alexandrium catenella lab strain.</title>
        <authorList>
            <person name="Gajardo G."/>
            <person name="Ueki S."/>
            <person name="Maruyama F."/>
        </authorList>
    </citation>
    <scope>NUCLEOTIDE SEQUENCE [LARGE SCALE GENOMIC DNA]</scope>
    <source>
        <strain evidence="4 5">IFOP_LL358</strain>
    </source>
</reference>
<dbReference type="InterPro" id="IPR054612">
    <property type="entry name" value="Phage_capsid-like_C"/>
</dbReference>
<evidence type="ECO:0000259" key="3">
    <source>
        <dbReference type="Pfam" id="PF05065"/>
    </source>
</evidence>
<evidence type="ECO:0000313" key="4">
    <source>
        <dbReference type="EMBL" id="GLO64745.1"/>
    </source>
</evidence>
<gene>
    <name evidence="4" type="primary">cps</name>
    <name evidence="4" type="ORF">MACH08_05290</name>
</gene>
<sequence>MTMKLKGKMDNFKAKKEAYMELVKAEEQDAEKLSNAWDEMQNALAEDLTEKITAEVRTQQTDAQILTARGQNVLTSAEKKFFNEVITSEGFDEDSILPETTQERVFEDLVEAHPLLTEIGLQDLGAVTRFIKSDPTKAFAWGKLFGEFKGQIGAAFTEEPISQLKLTAFAVIPKDMLELGPEWVERYTRTVLVESYSVGLEYGFVNGRGPNQNEPVGLMKNVDTETGAVTDKTSSGTLTFAPSQFGEIVAGELHDVIKELSTDAKEKARKVLNKIVMVVNPMDAISVQARNTIQTNTGQWVTALPYNIKVVESEEVPSGKAVFFVKGKYLAAIAGGYKTNKFDQTLAIEDAMLYTIKQFANGKPEDNKTALVYDLDIQFTQPGGETPQEPEGA</sequence>
<evidence type="ECO:0000256" key="2">
    <source>
        <dbReference type="SAM" id="Coils"/>
    </source>
</evidence>
<evidence type="ECO:0000313" key="5">
    <source>
        <dbReference type="Proteomes" id="UP001275436"/>
    </source>
</evidence>
<feature type="domain" description="Phage capsid-like C-terminal" evidence="3">
    <location>
        <begin position="97"/>
        <end position="368"/>
    </location>
</feature>
<dbReference type="RefSeq" id="WP_317957670.1">
    <property type="nucleotide sequence ID" value="NZ_BSKO01000001.1"/>
</dbReference>
<keyword evidence="5" id="KW-1185">Reference proteome</keyword>
<dbReference type="Proteomes" id="UP001275436">
    <property type="component" value="Unassembled WGS sequence"/>
</dbReference>
<dbReference type="InterPro" id="IPR024455">
    <property type="entry name" value="Phage_capsid"/>
</dbReference>
<accession>A0ABQ5TED6</accession>
<dbReference type="EMBL" id="BSKO01000001">
    <property type="protein sequence ID" value="GLO64745.1"/>
    <property type="molecule type" value="Genomic_DNA"/>
</dbReference>
<keyword evidence="2" id="KW-0175">Coiled coil</keyword>
<feature type="coiled-coil region" evidence="2">
    <location>
        <begin position="9"/>
        <end position="43"/>
    </location>
</feature>
<evidence type="ECO:0000256" key="1">
    <source>
        <dbReference type="ARBA" id="ARBA00004328"/>
    </source>
</evidence>
<comment type="subcellular location">
    <subcellularLocation>
        <location evidence="1">Virion</location>
    </subcellularLocation>
</comment>
<dbReference type="SUPFAM" id="SSF56563">
    <property type="entry name" value="Major capsid protein gp5"/>
    <property type="match status" value="1"/>
</dbReference>
<organism evidence="4 5">
    <name type="scientific">Oceanobacillus kimchii</name>
    <dbReference type="NCBI Taxonomy" id="746691"/>
    <lineage>
        <taxon>Bacteria</taxon>
        <taxon>Bacillati</taxon>
        <taxon>Bacillota</taxon>
        <taxon>Bacilli</taxon>
        <taxon>Bacillales</taxon>
        <taxon>Bacillaceae</taxon>
        <taxon>Oceanobacillus</taxon>
    </lineage>
</organism>
<dbReference type="NCBIfam" id="TIGR01554">
    <property type="entry name" value="major_cap_HK97"/>
    <property type="match status" value="1"/>
</dbReference>
<name>A0ABQ5TED6_9BACI</name>
<dbReference type="Pfam" id="PF05065">
    <property type="entry name" value="Phage_capsid"/>
    <property type="match status" value="1"/>
</dbReference>